<keyword evidence="14" id="KW-1185">Reference proteome</keyword>
<accession>A0A8H4QXH6</accession>
<sequence length="409" mass="48716">MENTRSKVKKRPSALRAHIPPTEEDRDHHLTGPFLPQTPLGSLTPRSASPAPFNKLPERSALISWVVNPAASFKLLLVPLVLYTNWELLSPYLEPGTPNPFSHIFQISGYVPTSSPNDPRYRKTWWDLVFIAYYVIVFSFIREALGHWVSRPVAKYFRLRRESKVDRFAEQMYALFYFMVLGAWGYRVMTQLPTNWYKTEEFWAGYPHWDMKPELKRYYLMQFAYWWQQLLVLVLGLEKPRKDYSELVAHHIVTLWLVGWSYLVNLTYIGNAVYMSMDIPDTFLAFSKLLNYIQWNTAKVYAFGIFYVIWGYFRHYLNLRILWSVWYELPVYIPEAAKKWDWSEGVYMPAWMRYQVFLPLMILQFLNLFWYYLMTKILIRGLITKDVDDERSDDEGEDGEDDIPDKKED</sequence>
<evidence type="ECO:0000256" key="1">
    <source>
        <dbReference type="ARBA" id="ARBA00004477"/>
    </source>
</evidence>
<evidence type="ECO:0000256" key="8">
    <source>
        <dbReference type="ARBA" id="ARBA00023180"/>
    </source>
</evidence>
<comment type="caution">
    <text evidence="13">The sequence shown here is derived from an EMBL/GenBank/DDBJ whole genome shotgun (WGS) entry which is preliminary data.</text>
</comment>
<dbReference type="SMART" id="SM00724">
    <property type="entry name" value="TLC"/>
    <property type="match status" value="1"/>
</dbReference>
<keyword evidence="7 9" id="KW-0472">Membrane</keyword>
<dbReference type="GO" id="GO:0046513">
    <property type="term" value="P:ceramide biosynthetic process"/>
    <property type="evidence" value="ECO:0007669"/>
    <property type="project" value="InterPro"/>
</dbReference>
<feature type="compositionally biased region" description="Basic residues" evidence="10">
    <location>
        <begin position="1"/>
        <end position="13"/>
    </location>
</feature>
<feature type="region of interest" description="Disordered" evidence="10">
    <location>
        <begin position="389"/>
        <end position="409"/>
    </location>
</feature>
<evidence type="ECO:0000259" key="12">
    <source>
        <dbReference type="PROSITE" id="PS50922"/>
    </source>
</evidence>
<dbReference type="GO" id="GO:0005789">
    <property type="term" value="C:endoplasmic reticulum membrane"/>
    <property type="evidence" value="ECO:0007669"/>
    <property type="project" value="UniProtKB-SubCell"/>
</dbReference>
<keyword evidence="6 11" id="KW-1133">Transmembrane helix</keyword>
<feature type="transmembrane region" description="Helical" evidence="11">
    <location>
        <begin position="289"/>
        <end position="310"/>
    </location>
</feature>
<reference evidence="13 14" key="1">
    <citation type="submission" date="2019-12" db="EMBL/GenBank/DDBJ databases">
        <authorList>
            <person name="Floudas D."/>
            <person name="Bentzer J."/>
            <person name="Ahren D."/>
            <person name="Johansson T."/>
            <person name="Persson P."/>
            <person name="Tunlid A."/>
        </authorList>
    </citation>
    <scope>NUCLEOTIDE SEQUENCE [LARGE SCALE GENOMIC DNA]</scope>
    <source>
        <strain evidence="13 14">CBS 102.39</strain>
    </source>
</reference>
<dbReference type="PANTHER" id="PTHR12560:SF11">
    <property type="entry name" value="CERAMIDE SYNTHASE LAC1-RELATED"/>
    <property type="match status" value="1"/>
</dbReference>
<proteinExistence type="inferred from homology"/>
<feature type="transmembrane region" description="Helical" evidence="11">
    <location>
        <begin position="249"/>
        <end position="269"/>
    </location>
</feature>
<evidence type="ECO:0000256" key="2">
    <source>
        <dbReference type="ARBA" id="ARBA00009808"/>
    </source>
</evidence>
<organism evidence="13 14">
    <name type="scientific">Agrocybe pediades</name>
    <dbReference type="NCBI Taxonomy" id="84607"/>
    <lineage>
        <taxon>Eukaryota</taxon>
        <taxon>Fungi</taxon>
        <taxon>Dikarya</taxon>
        <taxon>Basidiomycota</taxon>
        <taxon>Agaricomycotina</taxon>
        <taxon>Agaricomycetes</taxon>
        <taxon>Agaricomycetidae</taxon>
        <taxon>Agaricales</taxon>
        <taxon>Agaricineae</taxon>
        <taxon>Strophariaceae</taxon>
        <taxon>Agrocybe</taxon>
    </lineage>
</organism>
<feature type="region of interest" description="Disordered" evidence="10">
    <location>
        <begin position="1"/>
        <end position="36"/>
    </location>
</feature>
<comment type="similarity">
    <text evidence="2">Belongs to the sphingosine N-acyltransferase family.</text>
</comment>
<dbReference type="PANTHER" id="PTHR12560">
    <property type="entry name" value="LONGEVITY ASSURANCE FACTOR 1 LAG1"/>
    <property type="match status" value="1"/>
</dbReference>
<feature type="compositionally biased region" description="Acidic residues" evidence="10">
    <location>
        <begin position="389"/>
        <end position="403"/>
    </location>
</feature>
<keyword evidence="5" id="KW-0256">Endoplasmic reticulum</keyword>
<evidence type="ECO:0000256" key="7">
    <source>
        <dbReference type="ARBA" id="ARBA00023136"/>
    </source>
</evidence>
<dbReference type="AlphaFoldDB" id="A0A8H4QXH6"/>
<evidence type="ECO:0000256" key="10">
    <source>
        <dbReference type="SAM" id="MobiDB-lite"/>
    </source>
</evidence>
<evidence type="ECO:0000313" key="14">
    <source>
        <dbReference type="Proteomes" id="UP000521872"/>
    </source>
</evidence>
<feature type="transmembrane region" description="Helical" evidence="11">
    <location>
        <begin position="168"/>
        <end position="186"/>
    </location>
</feature>
<gene>
    <name evidence="13" type="ORF">D9613_005310</name>
</gene>
<feature type="compositionally biased region" description="Basic and acidic residues" evidence="10">
    <location>
        <begin position="21"/>
        <end position="30"/>
    </location>
</feature>
<evidence type="ECO:0000256" key="3">
    <source>
        <dbReference type="ARBA" id="ARBA00022679"/>
    </source>
</evidence>
<dbReference type="PROSITE" id="PS50922">
    <property type="entry name" value="TLC"/>
    <property type="match status" value="1"/>
</dbReference>
<dbReference type="Pfam" id="PF03798">
    <property type="entry name" value="TRAM_LAG1_CLN8"/>
    <property type="match status" value="1"/>
</dbReference>
<dbReference type="GO" id="GO:0050291">
    <property type="term" value="F:sphingosine N-acyltransferase activity"/>
    <property type="evidence" value="ECO:0007669"/>
    <property type="project" value="InterPro"/>
</dbReference>
<keyword evidence="8" id="KW-0325">Glycoprotein</keyword>
<evidence type="ECO:0000313" key="13">
    <source>
        <dbReference type="EMBL" id="KAF4619369.1"/>
    </source>
</evidence>
<feature type="transmembrane region" description="Helical" evidence="11">
    <location>
        <begin position="62"/>
        <end position="83"/>
    </location>
</feature>
<protein>
    <recommendedName>
        <fullName evidence="12">TLC domain-containing protein</fullName>
    </recommendedName>
</protein>
<evidence type="ECO:0000256" key="6">
    <source>
        <dbReference type="ARBA" id="ARBA00022989"/>
    </source>
</evidence>
<dbReference type="InterPro" id="IPR016439">
    <property type="entry name" value="Lag1/Lac1-like"/>
</dbReference>
<evidence type="ECO:0000256" key="5">
    <source>
        <dbReference type="ARBA" id="ARBA00022824"/>
    </source>
</evidence>
<evidence type="ECO:0000256" key="11">
    <source>
        <dbReference type="SAM" id="Phobius"/>
    </source>
</evidence>
<dbReference type="Proteomes" id="UP000521872">
    <property type="component" value="Unassembled WGS sequence"/>
</dbReference>
<evidence type="ECO:0000256" key="4">
    <source>
        <dbReference type="ARBA" id="ARBA00022692"/>
    </source>
</evidence>
<evidence type="ECO:0000256" key="9">
    <source>
        <dbReference type="PROSITE-ProRule" id="PRU00205"/>
    </source>
</evidence>
<keyword evidence="4 9" id="KW-0812">Transmembrane</keyword>
<name>A0A8H4QXH6_9AGAR</name>
<dbReference type="InterPro" id="IPR006634">
    <property type="entry name" value="TLC-dom"/>
</dbReference>
<keyword evidence="3" id="KW-0808">Transferase</keyword>
<feature type="transmembrane region" description="Helical" evidence="11">
    <location>
        <begin position="354"/>
        <end position="373"/>
    </location>
</feature>
<dbReference type="EMBL" id="JAACJL010000016">
    <property type="protein sequence ID" value="KAF4619369.1"/>
    <property type="molecule type" value="Genomic_DNA"/>
</dbReference>
<feature type="domain" description="TLC" evidence="12">
    <location>
        <begin position="163"/>
        <end position="383"/>
    </location>
</feature>
<comment type="subcellular location">
    <subcellularLocation>
        <location evidence="1">Endoplasmic reticulum membrane</location>
        <topology evidence="1">Multi-pass membrane protein</topology>
    </subcellularLocation>
</comment>
<feature type="transmembrane region" description="Helical" evidence="11">
    <location>
        <begin position="124"/>
        <end position="141"/>
    </location>
</feature>